<keyword evidence="3" id="KW-0813">Transport</keyword>
<dbReference type="AlphaFoldDB" id="A0A974NQ70"/>
<evidence type="ECO:0000313" key="10">
    <source>
        <dbReference type="Proteomes" id="UP000595254"/>
    </source>
</evidence>
<dbReference type="GO" id="GO:0005886">
    <property type="term" value="C:plasma membrane"/>
    <property type="evidence" value="ECO:0007669"/>
    <property type="project" value="UniProtKB-SubCell"/>
</dbReference>
<feature type="transmembrane region" description="Helical" evidence="8">
    <location>
        <begin position="135"/>
        <end position="158"/>
    </location>
</feature>
<dbReference type="RefSeq" id="WP_040374206.1">
    <property type="nucleotide sequence ID" value="NZ_CP068053.1"/>
</dbReference>
<evidence type="ECO:0000256" key="5">
    <source>
        <dbReference type="ARBA" id="ARBA00022692"/>
    </source>
</evidence>
<feature type="transmembrane region" description="Helical" evidence="8">
    <location>
        <begin position="170"/>
        <end position="189"/>
    </location>
</feature>
<comment type="similarity">
    <text evidence="2 8">Belongs to the 4-toluene sulfonate uptake permease (TSUP) (TC 2.A.102) family.</text>
</comment>
<evidence type="ECO:0000256" key="1">
    <source>
        <dbReference type="ARBA" id="ARBA00004651"/>
    </source>
</evidence>
<keyword evidence="10" id="KW-1185">Reference proteome</keyword>
<keyword evidence="5 8" id="KW-0812">Transmembrane</keyword>
<name>A0A974NQ70_PERPY</name>
<feature type="transmembrane region" description="Helical" evidence="8">
    <location>
        <begin position="68"/>
        <end position="89"/>
    </location>
</feature>
<dbReference type="Proteomes" id="UP000595254">
    <property type="component" value="Chromosome"/>
</dbReference>
<keyword evidence="4 8" id="KW-1003">Cell membrane</keyword>
<feature type="transmembrane region" description="Helical" evidence="8">
    <location>
        <begin position="95"/>
        <end position="114"/>
    </location>
</feature>
<dbReference type="EMBL" id="CP068053">
    <property type="protein sequence ID" value="QQT01703.1"/>
    <property type="molecule type" value="Genomic_DNA"/>
</dbReference>
<feature type="transmembrane region" description="Helical" evidence="8">
    <location>
        <begin position="221"/>
        <end position="243"/>
    </location>
</feature>
<evidence type="ECO:0000313" key="9">
    <source>
        <dbReference type="EMBL" id="QQT01703.1"/>
    </source>
</evidence>
<dbReference type="InterPro" id="IPR052017">
    <property type="entry name" value="TSUP"/>
</dbReference>
<gene>
    <name evidence="9" type="ORF">I6J18_07545</name>
</gene>
<feature type="transmembrane region" description="Helical" evidence="8">
    <location>
        <begin position="36"/>
        <end position="61"/>
    </location>
</feature>
<keyword evidence="7 8" id="KW-0472">Membrane</keyword>
<evidence type="ECO:0000256" key="7">
    <source>
        <dbReference type="ARBA" id="ARBA00023136"/>
    </source>
</evidence>
<evidence type="ECO:0000256" key="3">
    <source>
        <dbReference type="ARBA" id="ARBA00022448"/>
    </source>
</evidence>
<dbReference type="KEGG" id="ppsr:I6J18_07545"/>
<evidence type="ECO:0000256" key="2">
    <source>
        <dbReference type="ARBA" id="ARBA00009142"/>
    </source>
</evidence>
<sequence>MTEALLILIGFSASFIGTLAGSGGMIGMPAMLLLGFPIHSVIATAKFSNIFASFSSFFVLIKQKELTFYDVSALIPFALLGGLIGGLLANSLTENTMNIIAVLLLVSAFFLSILKKPQVKESHSWSLPKKTYPGLFGISVYDGMFGPGQATLLMYTFLNSGAAYLKSLALTRFQTFISCLAAFITYLAAGNFMWEMAVFYALGSLGGAQTAIFAARRISTAYLHLILHSVTILLIIQLIYRLLF</sequence>
<protein>
    <recommendedName>
        <fullName evidence="8">Probable membrane transporter protein</fullName>
    </recommendedName>
</protein>
<accession>A0A974NQ70</accession>
<reference evidence="9 10" key="1">
    <citation type="submission" date="2021-01" db="EMBL/GenBank/DDBJ databases">
        <title>FDA dAtabase for Regulatory Grade micrObial Sequences (FDA-ARGOS): Supporting development and validation of Infectious Disease Dx tests.</title>
        <authorList>
            <person name="Nelson B."/>
            <person name="Plummer A."/>
            <person name="Tallon L."/>
            <person name="Sadzewicz L."/>
            <person name="Zhao X."/>
            <person name="Boylan J."/>
            <person name="Ott S."/>
            <person name="Bowen H."/>
            <person name="Vavikolanu K."/>
            <person name="Mehta A."/>
            <person name="Aluvathingal J."/>
            <person name="Nadendla S."/>
            <person name="Myers T."/>
            <person name="Yan Y."/>
            <person name="Sichtig H."/>
        </authorList>
    </citation>
    <scope>NUCLEOTIDE SEQUENCE [LARGE SCALE GENOMIC DNA]</scope>
    <source>
        <strain evidence="9 10">FDAARGOS_1161</strain>
    </source>
</reference>
<evidence type="ECO:0000256" key="6">
    <source>
        <dbReference type="ARBA" id="ARBA00022989"/>
    </source>
</evidence>
<dbReference type="PANTHER" id="PTHR30269">
    <property type="entry name" value="TRANSMEMBRANE PROTEIN YFCA"/>
    <property type="match status" value="1"/>
</dbReference>
<keyword evidence="6 8" id="KW-1133">Transmembrane helix</keyword>
<proteinExistence type="inferred from homology"/>
<dbReference type="PANTHER" id="PTHR30269:SF0">
    <property type="entry name" value="MEMBRANE TRANSPORTER PROTEIN YFCA-RELATED"/>
    <property type="match status" value="1"/>
</dbReference>
<evidence type="ECO:0000256" key="4">
    <source>
        <dbReference type="ARBA" id="ARBA00022475"/>
    </source>
</evidence>
<dbReference type="InterPro" id="IPR002781">
    <property type="entry name" value="TM_pro_TauE-like"/>
</dbReference>
<dbReference type="Pfam" id="PF01925">
    <property type="entry name" value="TauE"/>
    <property type="match status" value="1"/>
</dbReference>
<evidence type="ECO:0000256" key="8">
    <source>
        <dbReference type="RuleBase" id="RU363041"/>
    </source>
</evidence>
<organism evidence="9 10">
    <name type="scientific">Peribacillus psychrosaccharolyticus</name>
    <name type="common">Bacillus psychrosaccharolyticus</name>
    <dbReference type="NCBI Taxonomy" id="1407"/>
    <lineage>
        <taxon>Bacteria</taxon>
        <taxon>Bacillati</taxon>
        <taxon>Bacillota</taxon>
        <taxon>Bacilli</taxon>
        <taxon>Bacillales</taxon>
        <taxon>Bacillaceae</taxon>
        <taxon>Peribacillus</taxon>
    </lineage>
</organism>
<comment type="subcellular location">
    <subcellularLocation>
        <location evidence="1 8">Cell membrane</location>
        <topology evidence="1 8">Multi-pass membrane protein</topology>
    </subcellularLocation>
</comment>